<evidence type="ECO:0000313" key="1">
    <source>
        <dbReference type="EMBL" id="CAF0729775.1"/>
    </source>
</evidence>
<dbReference type="Proteomes" id="UP000663832">
    <property type="component" value="Unassembled WGS sequence"/>
</dbReference>
<name>A0A813N057_9BILA</name>
<sequence>MKNLIEMTFPTHLRLVTKLLNEIFQQISSKSTIKLNEYQSEIPQNSKRLPPILNLPSIKDFKQDLISIALYQVSIRFFY</sequence>
<organism evidence="1 2">
    <name type="scientific">Adineta steineri</name>
    <dbReference type="NCBI Taxonomy" id="433720"/>
    <lineage>
        <taxon>Eukaryota</taxon>
        <taxon>Metazoa</taxon>
        <taxon>Spiralia</taxon>
        <taxon>Gnathifera</taxon>
        <taxon>Rotifera</taxon>
        <taxon>Eurotatoria</taxon>
        <taxon>Bdelloidea</taxon>
        <taxon>Adinetida</taxon>
        <taxon>Adinetidae</taxon>
        <taxon>Adineta</taxon>
    </lineage>
</organism>
<dbReference type="EMBL" id="CAJNOM010000001">
    <property type="protein sequence ID" value="CAF0729775.1"/>
    <property type="molecule type" value="Genomic_DNA"/>
</dbReference>
<dbReference type="AlphaFoldDB" id="A0A813N057"/>
<gene>
    <name evidence="1" type="ORF">QVE165_LOCUS160</name>
</gene>
<comment type="caution">
    <text evidence="1">The sequence shown here is derived from an EMBL/GenBank/DDBJ whole genome shotgun (WGS) entry which is preliminary data.</text>
</comment>
<protein>
    <submittedName>
        <fullName evidence="1">Uncharacterized protein</fullName>
    </submittedName>
</protein>
<evidence type="ECO:0000313" key="2">
    <source>
        <dbReference type="Proteomes" id="UP000663832"/>
    </source>
</evidence>
<keyword evidence="2" id="KW-1185">Reference proteome</keyword>
<reference evidence="1" key="1">
    <citation type="submission" date="2021-02" db="EMBL/GenBank/DDBJ databases">
        <authorList>
            <person name="Nowell W R."/>
        </authorList>
    </citation>
    <scope>NUCLEOTIDE SEQUENCE</scope>
</reference>
<accession>A0A813N057</accession>
<proteinExistence type="predicted"/>